<sequence length="109" mass="11569">MGATDAQAMRDEDNNLRETSLWDSAAVRLSLGFAALAVVLALSIGPSADNLVAKVIGPGLGPVDPMTTASVRPAPQAGPKRYILRRSVLQKSRDSSCRIYVSGRREGEC</sequence>
<reference evidence="2" key="1">
    <citation type="journal article" date="2019" name="Int. J. Syst. Evol. Microbiol.">
        <title>The Global Catalogue of Microorganisms (GCM) 10K type strain sequencing project: providing services to taxonomists for standard genome sequencing and annotation.</title>
        <authorList>
            <consortium name="The Broad Institute Genomics Platform"/>
            <consortium name="The Broad Institute Genome Sequencing Center for Infectious Disease"/>
            <person name="Wu L."/>
            <person name="Ma J."/>
        </authorList>
    </citation>
    <scope>NUCLEOTIDE SEQUENCE [LARGE SCALE GENOMIC DNA]</scope>
    <source>
        <strain evidence="2">CCUG 60023</strain>
    </source>
</reference>
<evidence type="ECO:0000313" key="2">
    <source>
        <dbReference type="Proteomes" id="UP001597101"/>
    </source>
</evidence>
<protein>
    <submittedName>
        <fullName evidence="1">Uncharacterized protein</fullName>
    </submittedName>
</protein>
<organism evidence="1 2">
    <name type="scientific">Pseudahrensia aquimaris</name>
    <dbReference type="NCBI Taxonomy" id="744461"/>
    <lineage>
        <taxon>Bacteria</taxon>
        <taxon>Pseudomonadati</taxon>
        <taxon>Pseudomonadota</taxon>
        <taxon>Alphaproteobacteria</taxon>
        <taxon>Hyphomicrobiales</taxon>
        <taxon>Ahrensiaceae</taxon>
        <taxon>Pseudahrensia</taxon>
    </lineage>
</organism>
<dbReference type="EMBL" id="JBHTJV010000002">
    <property type="protein sequence ID" value="MFD0915062.1"/>
    <property type="molecule type" value="Genomic_DNA"/>
</dbReference>
<gene>
    <name evidence="1" type="ORF">ACFQ14_01425</name>
</gene>
<comment type="caution">
    <text evidence="1">The sequence shown here is derived from an EMBL/GenBank/DDBJ whole genome shotgun (WGS) entry which is preliminary data.</text>
</comment>
<evidence type="ECO:0000313" key="1">
    <source>
        <dbReference type="EMBL" id="MFD0915062.1"/>
    </source>
</evidence>
<dbReference type="Proteomes" id="UP001597101">
    <property type="component" value="Unassembled WGS sequence"/>
</dbReference>
<name>A0ABW3F9F1_9HYPH</name>
<accession>A0ABW3F9F1</accession>
<proteinExistence type="predicted"/>
<dbReference type="RefSeq" id="WP_377210913.1">
    <property type="nucleotide sequence ID" value="NZ_JBHTJV010000002.1"/>
</dbReference>
<keyword evidence="2" id="KW-1185">Reference proteome</keyword>